<protein>
    <submittedName>
        <fullName evidence="2">Uncharacterized protein</fullName>
    </submittedName>
</protein>
<gene>
    <name evidence="2" type="ORF">BP01DRAFT_363001</name>
</gene>
<keyword evidence="3" id="KW-1185">Reference proteome</keyword>
<evidence type="ECO:0000256" key="1">
    <source>
        <dbReference type="SAM" id="MobiDB-lite"/>
    </source>
</evidence>
<sequence>MSSPPSLISDLRCEQDKTYYEGRRLARRRYEHATLRDGLQRGLSLWTILAGWSNYPNDQEHLPTSAVTGPRASCSQSSPATNKPGCCCCHYDDYSCYHHPNKLHQHAQNQQHQQNQNNPPHHHHHPKHPPQHHSIRRRDTPNHAPHNHNYNHNPSSHHHQQNNNTQSHPTEKDNLLLTLTIQPPFLVPDSSYYTRISDYRVRSRKRPWEGDRSWDQGWGFLCRAYKRRRGGGGGGGSGIRGRGEVGRCWRGGRDGSGDPGGAVILERGMVWEVYGDEDQDSMYGHGDTVSRYGDGDGGGGRWRYWVPVAGSGLSSGRK</sequence>
<evidence type="ECO:0000313" key="3">
    <source>
        <dbReference type="Proteomes" id="UP000248349"/>
    </source>
</evidence>
<feature type="compositionally biased region" description="Low complexity" evidence="1">
    <location>
        <begin position="142"/>
        <end position="154"/>
    </location>
</feature>
<reference evidence="2 3" key="1">
    <citation type="submission" date="2016-12" db="EMBL/GenBank/DDBJ databases">
        <title>The genomes of Aspergillus section Nigri reveals drivers in fungal speciation.</title>
        <authorList>
            <consortium name="DOE Joint Genome Institute"/>
            <person name="Vesth T.C."/>
            <person name="Nybo J."/>
            <person name="Theobald S."/>
            <person name="Brandl J."/>
            <person name="Frisvad J.C."/>
            <person name="Nielsen K.F."/>
            <person name="Lyhne E.K."/>
            <person name="Kogle M.E."/>
            <person name="Kuo A."/>
            <person name="Riley R."/>
            <person name="Clum A."/>
            <person name="Nolan M."/>
            <person name="Lipzen A."/>
            <person name="Salamov A."/>
            <person name="Henrissat B."/>
            <person name="Wiebenga A."/>
            <person name="De Vries R.P."/>
            <person name="Grigoriev I.V."/>
            <person name="Mortensen U.H."/>
            <person name="Andersen M.R."/>
            <person name="Baker S.E."/>
        </authorList>
    </citation>
    <scope>NUCLEOTIDE SEQUENCE [LARGE SCALE GENOMIC DNA]</scope>
    <source>
        <strain evidence="2 3">JOP 1030-1</strain>
    </source>
</reference>
<dbReference type="EMBL" id="KZ821221">
    <property type="protein sequence ID" value="PYH48523.1"/>
    <property type="molecule type" value="Genomic_DNA"/>
</dbReference>
<dbReference type="AlphaFoldDB" id="A0A318ZVY4"/>
<evidence type="ECO:0000313" key="2">
    <source>
        <dbReference type="EMBL" id="PYH48523.1"/>
    </source>
</evidence>
<dbReference type="Proteomes" id="UP000248349">
    <property type="component" value="Unassembled WGS sequence"/>
</dbReference>
<proteinExistence type="predicted"/>
<dbReference type="OrthoDB" id="4509619at2759"/>
<dbReference type="GeneID" id="37077473"/>
<accession>A0A318ZVY4</accession>
<organism evidence="2 3">
    <name type="scientific">Aspergillus saccharolyticus JOP 1030-1</name>
    <dbReference type="NCBI Taxonomy" id="1450539"/>
    <lineage>
        <taxon>Eukaryota</taxon>
        <taxon>Fungi</taxon>
        <taxon>Dikarya</taxon>
        <taxon>Ascomycota</taxon>
        <taxon>Pezizomycotina</taxon>
        <taxon>Eurotiomycetes</taxon>
        <taxon>Eurotiomycetidae</taxon>
        <taxon>Eurotiales</taxon>
        <taxon>Aspergillaceae</taxon>
        <taxon>Aspergillus</taxon>
        <taxon>Aspergillus subgen. Circumdati</taxon>
    </lineage>
</organism>
<dbReference type="RefSeq" id="XP_025434505.1">
    <property type="nucleotide sequence ID" value="XM_025576245.1"/>
</dbReference>
<feature type="compositionally biased region" description="Low complexity" evidence="1">
    <location>
        <begin position="106"/>
        <end position="119"/>
    </location>
</feature>
<name>A0A318ZVY4_9EURO</name>
<feature type="compositionally biased region" description="Basic residues" evidence="1">
    <location>
        <begin position="120"/>
        <end position="136"/>
    </location>
</feature>
<feature type="region of interest" description="Disordered" evidence="1">
    <location>
        <begin position="104"/>
        <end position="170"/>
    </location>
</feature>